<dbReference type="Proteomes" id="UP000035170">
    <property type="component" value="Unassembled WGS sequence"/>
</dbReference>
<dbReference type="SMART" id="SM00100">
    <property type="entry name" value="cNMP"/>
    <property type="match status" value="1"/>
</dbReference>
<keyword evidence="3" id="KW-1185">Reference proteome</keyword>
<gene>
    <name evidence="2" type="ORF">VPARA_23960</name>
</gene>
<dbReference type="SUPFAM" id="SSF51206">
    <property type="entry name" value="cAMP-binding domain-like"/>
    <property type="match status" value="1"/>
</dbReference>
<feature type="domain" description="Cyclic nucleotide-binding" evidence="1">
    <location>
        <begin position="6"/>
        <end position="94"/>
    </location>
</feature>
<dbReference type="PATRIC" id="fig|34073.19.peg.2460"/>
<evidence type="ECO:0000259" key="1">
    <source>
        <dbReference type="PROSITE" id="PS50042"/>
    </source>
</evidence>
<comment type="caution">
    <text evidence="2">The sequence shown here is derived from an EMBL/GenBank/DDBJ whole genome shotgun (WGS) entry which is preliminary data.</text>
</comment>
<dbReference type="CDD" id="cd00038">
    <property type="entry name" value="CAP_ED"/>
    <property type="match status" value="1"/>
</dbReference>
<dbReference type="InterPro" id="IPR014710">
    <property type="entry name" value="RmlC-like_jellyroll"/>
</dbReference>
<name>A0A0H2M221_VARPD</name>
<dbReference type="AlphaFoldDB" id="A0A0H2M221"/>
<organism evidence="2 3">
    <name type="scientific">Variovorax paradoxus</name>
    <dbReference type="NCBI Taxonomy" id="34073"/>
    <lineage>
        <taxon>Bacteria</taxon>
        <taxon>Pseudomonadati</taxon>
        <taxon>Pseudomonadota</taxon>
        <taxon>Betaproteobacteria</taxon>
        <taxon>Burkholderiales</taxon>
        <taxon>Comamonadaceae</taxon>
        <taxon>Variovorax</taxon>
    </lineage>
</organism>
<dbReference type="EMBL" id="JZWI01000011">
    <property type="protein sequence ID" value="KLN56454.1"/>
    <property type="molecule type" value="Genomic_DNA"/>
</dbReference>
<accession>A0A0H2M221</accession>
<reference evidence="2 3" key="1">
    <citation type="submission" date="2015-03" db="EMBL/GenBank/DDBJ databases">
        <title>Genome sequence of Variovorax paradoxus TBEA6.</title>
        <authorList>
            <person name="Poehlein A."/>
            <person name="Schuldes J."/>
            <person name="Wuebbeler J.H."/>
            <person name="Hiessl S."/>
            <person name="Steinbuechel A."/>
            <person name="Daniel R."/>
        </authorList>
    </citation>
    <scope>NUCLEOTIDE SEQUENCE [LARGE SCALE GENOMIC DNA]</scope>
    <source>
        <strain evidence="2 3">TBEA6</strain>
    </source>
</reference>
<evidence type="ECO:0000313" key="2">
    <source>
        <dbReference type="EMBL" id="KLN56454.1"/>
    </source>
</evidence>
<dbReference type="InterPro" id="IPR000595">
    <property type="entry name" value="cNMP-bd_dom"/>
</dbReference>
<protein>
    <submittedName>
        <fullName evidence="2">Cyclic nucleotide-binding domain protein</fullName>
    </submittedName>
</protein>
<dbReference type="PROSITE" id="PS50042">
    <property type="entry name" value="CNMP_BINDING_3"/>
    <property type="match status" value="1"/>
</dbReference>
<proteinExistence type="predicted"/>
<dbReference type="Gene3D" id="2.60.120.10">
    <property type="entry name" value="Jelly Rolls"/>
    <property type="match status" value="1"/>
</dbReference>
<dbReference type="Pfam" id="PF00027">
    <property type="entry name" value="cNMP_binding"/>
    <property type="match status" value="1"/>
</dbReference>
<sequence>MYLHTLVGGLPHAERAALVQASELRSYGCDETVLATGEWTDRLYCVASGLLRVVVQGRSSSGDVTTDLIRQDEFFLGPSLSESRYRARQTLVAAQPSSVYLVPVSAMRGLCEQHPQVAVKLLGAAIKRMSAMRGQLRRDAVPALCS</sequence>
<dbReference type="InterPro" id="IPR018490">
    <property type="entry name" value="cNMP-bd_dom_sf"/>
</dbReference>
<dbReference type="RefSeq" id="WP_021006703.1">
    <property type="nucleotide sequence ID" value="NZ_JZWI01000011.1"/>
</dbReference>
<evidence type="ECO:0000313" key="3">
    <source>
        <dbReference type="Proteomes" id="UP000035170"/>
    </source>
</evidence>